<organism evidence="1 2">
    <name type="scientific">Paraglomus brasilianum</name>
    <dbReference type="NCBI Taxonomy" id="144538"/>
    <lineage>
        <taxon>Eukaryota</taxon>
        <taxon>Fungi</taxon>
        <taxon>Fungi incertae sedis</taxon>
        <taxon>Mucoromycota</taxon>
        <taxon>Glomeromycotina</taxon>
        <taxon>Glomeromycetes</taxon>
        <taxon>Paraglomerales</taxon>
        <taxon>Paraglomeraceae</taxon>
        <taxon>Paraglomus</taxon>
    </lineage>
</organism>
<evidence type="ECO:0000313" key="2">
    <source>
        <dbReference type="Proteomes" id="UP000789739"/>
    </source>
</evidence>
<protein>
    <submittedName>
        <fullName evidence="1">1327_t:CDS:1</fullName>
    </submittedName>
</protein>
<comment type="caution">
    <text evidence="1">The sequence shown here is derived from an EMBL/GenBank/DDBJ whole genome shotgun (WGS) entry which is preliminary data.</text>
</comment>
<sequence length="195" mass="22662">MVTVRVKSRFFSINRTQDHIRQDEFYANVDALNEPLKTSAIRIAWIGLVELLLSGVVELDATKKQDCLELDYNNGVVLTITKHVPTQKGNCGLLLYGPYLHEASFRASTRRKTRKTIRHARVRRLWRILYRSLYELTRQKEQTEQTSLSDKSDLREVYCKLKHYEAWPPRWACNGTDEGGVSGRTRRPTRIILNG</sequence>
<dbReference type="EMBL" id="CAJVPI010000854">
    <property type="protein sequence ID" value="CAG8577485.1"/>
    <property type="molecule type" value="Genomic_DNA"/>
</dbReference>
<keyword evidence="2" id="KW-1185">Reference proteome</keyword>
<proteinExistence type="predicted"/>
<dbReference type="Proteomes" id="UP000789739">
    <property type="component" value="Unassembled WGS sequence"/>
</dbReference>
<evidence type="ECO:0000313" key="1">
    <source>
        <dbReference type="EMBL" id="CAG8577485.1"/>
    </source>
</evidence>
<gene>
    <name evidence="1" type="ORF">PBRASI_LOCUS6438</name>
</gene>
<dbReference type="AlphaFoldDB" id="A0A9N9BTA9"/>
<name>A0A9N9BTA9_9GLOM</name>
<accession>A0A9N9BTA9</accession>
<reference evidence="1" key="1">
    <citation type="submission" date="2021-06" db="EMBL/GenBank/DDBJ databases">
        <authorList>
            <person name="Kallberg Y."/>
            <person name="Tangrot J."/>
            <person name="Rosling A."/>
        </authorList>
    </citation>
    <scope>NUCLEOTIDE SEQUENCE</scope>
    <source>
        <strain evidence="1">BR232B</strain>
    </source>
</reference>